<organism evidence="6 7">
    <name type="scientific">Actinomyces bowdenii</name>
    <dbReference type="NCBI Taxonomy" id="131109"/>
    <lineage>
        <taxon>Bacteria</taxon>
        <taxon>Bacillati</taxon>
        <taxon>Actinomycetota</taxon>
        <taxon>Actinomycetes</taxon>
        <taxon>Actinomycetales</taxon>
        <taxon>Actinomycetaceae</taxon>
        <taxon>Actinomyces</taxon>
    </lineage>
</organism>
<dbReference type="PROSITE" id="PS50987">
    <property type="entry name" value="HTH_ARSR_2"/>
    <property type="match status" value="1"/>
</dbReference>
<name>A0A3P1VA05_9ACTO</name>
<feature type="region of interest" description="Disordered" evidence="4">
    <location>
        <begin position="110"/>
        <end position="129"/>
    </location>
</feature>
<evidence type="ECO:0000256" key="3">
    <source>
        <dbReference type="ARBA" id="ARBA00023163"/>
    </source>
</evidence>
<dbReference type="GO" id="GO:0003700">
    <property type="term" value="F:DNA-binding transcription factor activity"/>
    <property type="evidence" value="ECO:0007669"/>
    <property type="project" value="InterPro"/>
</dbReference>
<dbReference type="PRINTS" id="PR00778">
    <property type="entry name" value="HTHARSR"/>
</dbReference>
<dbReference type="SMART" id="SM00418">
    <property type="entry name" value="HTH_ARSR"/>
    <property type="match status" value="1"/>
</dbReference>
<dbReference type="OrthoDB" id="3401849at2"/>
<evidence type="ECO:0000259" key="5">
    <source>
        <dbReference type="PROSITE" id="PS50987"/>
    </source>
</evidence>
<dbReference type="PANTHER" id="PTHR43132">
    <property type="entry name" value="ARSENICAL RESISTANCE OPERON REPRESSOR ARSR-RELATED"/>
    <property type="match status" value="1"/>
</dbReference>
<dbReference type="AlphaFoldDB" id="A0A3P1VA05"/>
<feature type="compositionally biased region" description="Basic and acidic residues" evidence="4">
    <location>
        <begin position="118"/>
        <end position="129"/>
    </location>
</feature>
<keyword evidence="2" id="KW-0238">DNA-binding</keyword>
<evidence type="ECO:0000313" key="6">
    <source>
        <dbReference type="EMBL" id="RRD30588.1"/>
    </source>
</evidence>
<dbReference type="Gene3D" id="1.10.10.10">
    <property type="entry name" value="Winged helix-like DNA-binding domain superfamily/Winged helix DNA-binding domain"/>
    <property type="match status" value="1"/>
</dbReference>
<dbReference type="Proteomes" id="UP000271272">
    <property type="component" value="Unassembled WGS sequence"/>
</dbReference>
<dbReference type="SUPFAM" id="SSF46785">
    <property type="entry name" value="Winged helix' DNA-binding domain"/>
    <property type="match status" value="1"/>
</dbReference>
<feature type="domain" description="HTH arsR-type" evidence="5">
    <location>
        <begin position="17"/>
        <end position="112"/>
    </location>
</feature>
<evidence type="ECO:0000256" key="2">
    <source>
        <dbReference type="ARBA" id="ARBA00023125"/>
    </source>
</evidence>
<reference evidence="6 7" key="1">
    <citation type="submission" date="2018-11" db="EMBL/GenBank/DDBJ databases">
        <title>Genomes From Bacteria Associated with the Canine Oral Cavity: a Test Case for Automated Genome-Based Taxonomic Assignment.</title>
        <authorList>
            <person name="Coil D.A."/>
            <person name="Jospin G."/>
            <person name="Darling A.E."/>
            <person name="Wallis C."/>
            <person name="Davis I.J."/>
            <person name="Harris S."/>
            <person name="Eisen J.A."/>
            <person name="Holcombe L.J."/>
            <person name="O'Flynn C."/>
        </authorList>
    </citation>
    <scope>NUCLEOTIDE SEQUENCE [LARGE SCALE GENOMIC DNA]</scope>
    <source>
        <strain evidence="6 7">OH5050</strain>
    </source>
</reference>
<accession>A0A3P1VA05</accession>
<dbReference type="Pfam" id="PF01022">
    <property type="entry name" value="HTH_5"/>
    <property type="match status" value="1"/>
</dbReference>
<dbReference type="CDD" id="cd00090">
    <property type="entry name" value="HTH_ARSR"/>
    <property type="match status" value="1"/>
</dbReference>
<dbReference type="InterPro" id="IPR036390">
    <property type="entry name" value="WH_DNA-bd_sf"/>
</dbReference>
<dbReference type="NCBIfam" id="NF033788">
    <property type="entry name" value="HTH_metalloreg"/>
    <property type="match status" value="1"/>
</dbReference>
<dbReference type="GO" id="GO:0003677">
    <property type="term" value="F:DNA binding"/>
    <property type="evidence" value="ECO:0007669"/>
    <property type="project" value="UniProtKB-KW"/>
</dbReference>
<dbReference type="InterPro" id="IPR011991">
    <property type="entry name" value="ArsR-like_HTH"/>
</dbReference>
<dbReference type="EMBL" id="RQZC01000001">
    <property type="protein sequence ID" value="RRD30588.1"/>
    <property type="molecule type" value="Genomic_DNA"/>
</dbReference>
<dbReference type="InterPro" id="IPR001845">
    <property type="entry name" value="HTH_ArsR_DNA-bd_dom"/>
</dbReference>
<sequence>MAKLHGLSPSDLTNDASAVRDSADPAFLLSTLGDPTRLAIVAHLRGGEHRVGELAAHLGLAQSTVSQHLAVLREAGIISTHSHGRARVSALEHRPQLDALLRAARDLARAARPAARTADQEQKAGWEQP</sequence>
<dbReference type="RefSeq" id="WP_124932508.1">
    <property type="nucleotide sequence ID" value="NZ_RQZC01000001.1"/>
</dbReference>
<proteinExistence type="predicted"/>
<gene>
    <name evidence="6" type="ORF">EII10_00195</name>
</gene>
<protein>
    <submittedName>
        <fullName evidence="6">ArsR family transcriptional regulator</fullName>
    </submittedName>
</protein>
<evidence type="ECO:0000313" key="7">
    <source>
        <dbReference type="Proteomes" id="UP000271272"/>
    </source>
</evidence>
<dbReference type="InterPro" id="IPR051011">
    <property type="entry name" value="Metal_resp_trans_reg"/>
</dbReference>
<evidence type="ECO:0000256" key="4">
    <source>
        <dbReference type="SAM" id="MobiDB-lite"/>
    </source>
</evidence>
<keyword evidence="7" id="KW-1185">Reference proteome</keyword>
<dbReference type="InterPro" id="IPR036388">
    <property type="entry name" value="WH-like_DNA-bd_sf"/>
</dbReference>
<keyword evidence="1" id="KW-0805">Transcription regulation</keyword>
<comment type="caution">
    <text evidence="6">The sequence shown here is derived from an EMBL/GenBank/DDBJ whole genome shotgun (WGS) entry which is preliminary data.</text>
</comment>
<keyword evidence="3" id="KW-0804">Transcription</keyword>
<dbReference type="PANTHER" id="PTHR43132:SF2">
    <property type="entry name" value="ARSENICAL RESISTANCE OPERON REPRESSOR ARSR-RELATED"/>
    <property type="match status" value="1"/>
</dbReference>
<evidence type="ECO:0000256" key="1">
    <source>
        <dbReference type="ARBA" id="ARBA00023015"/>
    </source>
</evidence>